<proteinExistence type="inferred from homology"/>
<protein>
    <submittedName>
        <fullName evidence="7">Uncharacterized protein</fullName>
    </submittedName>
</protein>
<evidence type="ECO:0000256" key="1">
    <source>
        <dbReference type="ARBA" id="ARBA00004167"/>
    </source>
</evidence>
<dbReference type="GO" id="GO:0016020">
    <property type="term" value="C:membrane"/>
    <property type="evidence" value="ECO:0007669"/>
    <property type="project" value="UniProtKB-SubCell"/>
</dbReference>
<dbReference type="Ensembl" id="ENSPMGT00000027202.1">
    <property type="protein sequence ID" value="ENSPMGP00000025544.1"/>
    <property type="gene ID" value="ENSPMGG00000020607.1"/>
</dbReference>
<evidence type="ECO:0000256" key="2">
    <source>
        <dbReference type="ARBA" id="ARBA00022692"/>
    </source>
</evidence>
<evidence type="ECO:0000313" key="8">
    <source>
        <dbReference type="Proteomes" id="UP000261520"/>
    </source>
</evidence>
<dbReference type="Pfam" id="PF15807">
    <property type="entry name" value="MAP17"/>
    <property type="match status" value="1"/>
</dbReference>
<keyword evidence="8" id="KW-1185">Reference proteome</keyword>
<dbReference type="AlphaFoldDB" id="A0A3B4BAM7"/>
<feature type="transmembrane region" description="Helical" evidence="6">
    <location>
        <begin position="27"/>
        <end position="47"/>
    </location>
</feature>
<comment type="similarity">
    <text evidence="5">Belongs to the PDZK1-interacting protein 1/SMIM24 family.</text>
</comment>
<evidence type="ECO:0000256" key="4">
    <source>
        <dbReference type="ARBA" id="ARBA00023136"/>
    </source>
</evidence>
<evidence type="ECO:0000313" key="7">
    <source>
        <dbReference type="Ensembl" id="ENSPMGP00000025544.1"/>
    </source>
</evidence>
<dbReference type="PANTHER" id="PTHR15296:SF1">
    <property type="entry name" value="PDZK1 INTERACTING PROTEIN 1"/>
    <property type="match status" value="1"/>
</dbReference>
<name>A0A3B4BAM7_9GOBI</name>
<reference evidence="7" key="2">
    <citation type="submission" date="2025-09" db="UniProtKB">
        <authorList>
            <consortium name="Ensembl"/>
        </authorList>
    </citation>
    <scope>IDENTIFICATION</scope>
</reference>
<dbReference type="Proteomes" id="UP000261520">
    <property type="component" value="Unplaced"/>
</dbReference>
<dbReference type="PANTHER" id="PTHR15296">
    <property type="entry name" value="MEMBRANE-ASSOCIATED PROTEIN MAP17"/>
    <property type="match status" value="1"/>
</dbReference>
<keyword evidence="3 6" id="KW-1133">Transmembrane helix</keyword>
<keyword evidence="2 6" id="KW-0812">Transmembrane</keyword>
<evidence type="ECO:0000256" key="3">
    <source>
        <dbReference type="ARBA" id="ARBA00022989"/>
    </source>
</evidence>
<organism evidence="7 8">
    <name type="scientific">Periophthalmus magnuspinnatus</name>
    <dbReference type="NCBI Taxonomy" id="409849"/>
    <lineage>
        <taxon>Eukaryota</taxon>
        <taxon>Metazoa</taxon>
        <taxon>Chordata</taxon>
        <taxon>Craniata</taxon>
        <taxon>Vertebrata</taxon>
        <taxon>Euteleostomi</taxon>
        <taxon>Actinopterygii</taxon>
        <taxon>Neopterygii</taxon>
        <taxon>Teleostei</taxon>
        <taxon>Neoteleostei</taxon>
        <taxon>Acanthomorphata</taxon>
        <taxon>Gobiaria</taxon>
        <taxon>Gobiiformes</taxon>
        <taxon>Gobioidei</taxon>
        <taxon>Gobiidae</taxon>
        <taxon>Oxudercinae</taxon>
        <taxon>Periophthalmus</taxon>
    </lineage>
</organism>
<comment type="subcellular location">
    <subcellularLocation>
        <location evidence="1">Membrane</location>
        <topology evidence="1">Single-pass membrane protein</topology>
    </subcellularLocation>
</comment>
<evidence type="ECO:0000256" key="6">
    <source>
        <dbReference type="SAM" id="Phobius"/>
    </source>
</evidence>
<sequence length="107" mass="12354">MASLIQVCVSAQSPVSARTLPQWLTGIIAVVGFLFLTFVIFLVKRAWCEKPKRERVRDEERQRVPTVKRLYNIHVYMDTWAHEAEHEAKDEAEREVGRLCVSPSCEP</sequence>
<keyword evidence="4 6" id="KW-0472">Membrane</keyword>
<evidence type="ECO:0000256" key="5">
    <source>
        <dbReference type="ARBA" id="ARBA00049650"/>
    </source>
</evidence>
<reference evidence="7" key="1">
    <citation type="submission" date="2025-08" db="UniProtKB">
        <authorList>
            <consortium name="Ensembl"/>
        </authorList>
    </citation>
    <scope>IDENTIFICATION</scope>
</reference>
<dbReference type="InterPro" id="IPR031627">
    <property type="entry name" value="PDZK1IP1/SMIM24"/>
</dbReference>
<dbReference type="STRING" id="409849.ENSPMGP00000025544"/>
<accession>A0A3B4BAM7</accession>